<dbReference type="InterPro" id="IPR012871">
    <property type="entry name" value="DUF1668_ORYSA"/>
</dbReference>
<evidence type="ECO:0000313" key="2">
    <source>
        <dbReference type="Proteomes" id="UP001054889"/>
    </source>
</evidence>
<dbReference type="Pfam" id="PF07893">
    <property type="entry name" value="DUF1668"/>
    <property type="match status" value="1"/>
</dbReference>
<comment type="caution">
    <text evidence="1">The sequence shown here is derived from an EMBL/GenBank/DDBJ whole genome shotgun (WGS) entry which is preliminary data.</text>
</comment>
<gene>
    <name evidence="1" type="primary">gb22160</name>
    <name evidence="1" type="ORF">PR202_gb22160</name>
</gene>
<keyword evidence="2" id="KW-1185">Reference proteome</keyword>
<reference evidence="1" key="1">
    <citation type="journal article" date="2018" name="DNA Res.">
        <title>Multiple hybrid de novo genome assembly of finger millet, an orphan allotetraploid crop.</title>
        <authorList>
            <person name="Hatakeyama M."/>
            <person name="Aluri S."/>
            <person name="Balachadran M.T."/>
            <person name="Sivarajan S.R."/>
            <person name="Patrignani A."/>
            <person name="Gruter S."/>
            <person name="Poveda L."/>
            <person name="Shimizu-Inatsugi R."/>
            <person name="Baeten J."/>
            <person name="Francoijs K.J."/>
            <person name="Nataraja K.N."/>
            <person name="Reddy Y.A.N."/>
            <person name="Phadnis S."/>
            <person name="Ravikumar R.L."/>
            <person name="Schlapbach R."/>
            <person name="Sreeman S.M."/>
            <person name="Shimizu K.K."/>
        </authorList>
    </citation>
    <scope>NUCLEOTIDE SEQUENCE</scope>
</reference>
<sequence>MARRPSSTTSRRGDVILGPKLLSTKSYPVVLPIGDRIYALARKPSVKGEVNFVPWFEVLDLSQAQVADGHLVSCEWRPLPRPPFFPWELTPTQYLFPPEVIIKSYVVLGSCILLSVTGQTGTYMFDTVTEQWAKLDNGDLPFAGGATPHGHLFLGFSRSAKEITLYKIAICASAASPSTKAGCSSLSIAEFRVVADMEAGEHVVSSGRFVSLGNHDNPGFCSFRCRSNDTAPLDFEHTRELVTMRTYTSESQDQLESTRALLISKRWKQVYSICDTTRRLTCPCLEDVMSL</sequence>
<dbReference type="EMBL" id="BQKI01000085">
    <property type="protein sequence ID" value="GJN33548.1"/>
    <property type="molecule type" value="Genomic_DNA"/>
</dbReference>
<dbReference type="Proteomes" id="UP001054889">
    <property type="component" value="Unassembled WGS sequence"/>
</dbReference>
<accession>A0AAV5FFV1</accession>
<proteinExistence type="predicted"/>
<dbReference type="AlphaFoldDB" id="A0AAV5FFV1"/>
<organism evidence="1 2">
    <name type="scientific">Eleusine coracana subsp. coracana</name>
    <dbReference type="NCBI Taxonomy" id="191504"/>
    <lineage>
        <taxon>Eukaryota</taxon>
        <taxon>Viridiplantae</taxon>
        <taxon>Streptophyta</taxon>
        <taxon>Embryophyta</taxon>
        <taxon>Tracheophyta</taxon>
        <taxon>Spermatophyta</taxon>
        <taxon>Magnoliopsida</taxon>
        <taxon>Liliopsida</taxon>
        <taxon>Poales</taxon>
        <taxon>Poaceae</taxon>
        <taxon>PACMAD clade</taxon>
        <taxon>Chloridoideae</taxon>
        <taxon>Cynodonteae</taxon>
        <taxon>Eleusininae</taxon>
        <taxon>Eleusine</taxon>
    </lineage>
</organism>
<dbReference type="PANTHER" id="PTHR33085:SF37">
    <property type="entry name" value="OS12G0139800 PROTEIN"/>
    <property type="match status" value="1"/>
</dbReference>
<evidence type="ECO:0000313" key="1">
    <source>
        <dbReference type="EMBL" id="GJN33548.1"/>
    </source>
</evidence>
<protein>
    <submittedName>
        <fullName evidence="1">Uncharacterized protein</fullName>
    </submittedName>
</protein>
<reference evidence="1" key="2">
    <citation type="submission" date="2021-12" db="EMBL/GenBank/DDBJ databases">
        <title>Resequencing data analysis of finger millet.</title>
        <authorList>
            <person name="Hatakeyama M."/>
            <person name="Aluri S."/>
            <person name="Balachadran M.T."/>
            <person name="Sivarajan S.R."/>
            <person name="Poveda L."/>
            <person name="Shimizu-Inatsugi R."/>
            <person name="Schlapbach R."/>
            <person name="Sreeman S.M."/>
            <person name="Shimizu K.K."/>
        </authorList>
    </citation>
    <scope>NUCLEOTIDE SEQUENCE</scope>
</reference>
<dbReference type="PANTHER" id="PTHR33085">
    <property type="entry name" value="OS12G0113100 PROTEIN-RELATED"/>
    <property type="match status" value="1"/>
</dbReference>
<name>A0AAV5FFV1_ELECO</name>